<dbReference type="AlphaFoldDB" id="A0A858U266"/>
<evidence type="ECO:0000313" key="2">
    <source>
        <dbReference type="EMBL" id="QJG66502.1"/>
    </source>
</evidence>
<gene>
    <name evidence="2" type="ORF">HGG64_02190</name>
</gene>
<keyword evidence="3" id="KW-1185">Reference proteome</keyword>
<organism evidence="2 3">
    <name type="scientific">Mycoplasma phocoeninasale</name>
    <dbReference type="NCBI Taxonomy" id="2726117"/>
    <lineage>
        <taxon>Bacteria</taxon>
        <taxon>Bacillati</taxon>
        <taxon>Mycoplasmatota</taxon>
        <taxon>Mollicutes</taxon>
        <taxon>Mycoplasmataceae</taxon>
        <taxon>Mycoplasma</taxon>
    </lineage>
</organism>
<evidence type="ECO:0000256" key="1">
    <source>
        <dbReference type="SAM" id="Phobius"/>
    </source>
</evidence>
<sequence length="132" mass="14979">MKIILDKKIKKENSIIAASFWLTILFFVFLAGNIAMTILFLSSNSAIGEFFVKNPIAIIFIILLLVNLIAILVLTAIKYQAAKKANNLQLKKYYLLTFSLILVLVWFIPFIMGTLISKEIVAQKIQESIQKQ</sequence>
<evidence type="ECO:0000313" key="3">
    <source>
        <dbReference type="Proteomes" id="UP000501728"/>
    </source>
</evidence>
<keyword evidence="1" id="KW-1133">Transmembrane helix</keyword>
<proteinExistence type="predicted"/>
<name>A0A858U266_9MOLU</name>
<keyword evidence="1" id="KW-0472">Membrane</keyword>
<feature type="transmembrane region" description="Helical" evidence="1">
    <location>
        <begin position="56"/>
        <end position="81"/>
    </location>
</feature>
<feature type="transmembrane region" description="Helical" evidence="1">
    <location>
        <begin position="20"/>
        <end position="41"/>
    </location>
</feature>
<feature type="transmembrane region" description="Helical" evidence="1">
    <location>
        <begin position="93"/>
        <end position="116"/>
    </location>
</feature>
<protein>
    <submittedName>
        <fullName evidence="2">Uncharacterized protein</fullName>
    </submittedName>
</protein>
<dbReference type="EMBL" id="CP051480">
    <property type="protein sequence ID" value="QJG66502.1"/>
    <property type="molecule type" value="Genomic_DNA"/>
</dbReference>
<reference evidence="2 3" key="1">
    <citation type="submission" date="2020-04" db="EMBL/GenBank/DDBJ databases">
        <title>Novel Mycoplasma species detected in Phocoena phocoena (harbor porpoise) from the USA.</title>
        <authorList>
            <person name="Volokhov D.V."/>
        </authorList>
    </citation>
    <scope>NUCLEOTIDE SEQUENCE [LARGE SCALE GENOMIC DNA]</scope>
    <source>
        <strain evidence="2 3">C264-NAS</strain>
    </source>
</reference>
<dbReference type="Proteomes" id="UP000501728">
    <property type="component" value="Chromosome"/>
</dbReference>
<dbReference type="RefSeq" id="WP_169580325.1">
    <property type="nucleotide sequence ID" value="NZ_CP051480.1"/>
</dbReference>
<dbReference type="KEGG" id="mphn:HGG64_02190"/>
<accession>A0A858U266</accession>
<keyword evidence="1" id="KW-0812">Transmembrane</keyword>